<dbReference type="AlphaFoldDB" id="A0AAN6QT85"/>
<dbReference type="EMBL" id="JAUJLE010000076">
    <property type="protein sequence ID" value="KAK0989156.1"/>
    <property type="molecule type" value="Genomic_DNA"/>
</dbReference>
<protein>
    <submittedName>
        <fullName evidence="1">Uncharacterized protein</fullName>
    </submittedName>
</protein>
<evidence type="ECO:0000313" key="2">
    <source>
        <dbReference type="Proteomes" id="UP001175353"/>
    </source>
</evidence>
<proteinExistence type="predicted"/>
<comment type="caution">
    <text evidence="1">The sequence shown here is derived from an EMBL/GenBank/DDBJ whole genome shotgun (WGS) entry which is preliminary data.</text>
</comment>
<accession>A0AAN6QT85</accession>
<sequence>MPSRRLGFRSWRGRERDDGLENWGCAVIIRDEMCRGVAVSLLPQELQGRIYAAALTHDGALHFGFDIVDYNCYSTLVHTNAAALAPLLHGLPRACKALRSQSRPLVLRENVFAFALWREKEQSGDYSFHFAMQAVGEVFDEMGRRGCAEIRTVHVDSATWSLDWVEEEGMLDVAAFAQGLSRRLGKGRARVAVGMRFEMEDFAPMEGLEAGGVGFVSVTPGRVEESVAAARAAVEGESGGVG</sequence>
<evidence type="ECO:0000313" key="1">
    <source>
        <dbReference type="EMBL" id="KAK0989156.1"/>
    </source>
</evidence>
<gene>
    <name evidence="1" type="ORF">LTR91_009309</name>
</gene>
<keyword evidence="2" id="KW-1185">Reference proteome</keyword>
<dbReference type="Proteomes" id="UP001175353">
    <property type="component" value="Unassembled WGS sequence"/>
</dbReference>
<organism evidence="1 2">
    <name type="scientific">Friedmanniomyces endolithicus</name>
    <dbReference type="NCBI Taxonomy" id="329885"/>
    <lineage>
        <taxon>Eukaryota</taxon>
        <taxon>Fungi</taxon>
        <taxon>Dikarya</taxon>
        <taxon>Ascomycota</taxon>
        <taxon>Pezizomycotina</taxon>
        <taxon>Dothideomycetes</taxon>
        <taxon>Dothideomycetidae</taxon>
        <taxon>Mycosphaerellales</taxon>
        <taxon>Teratosphaeriaceae</taxon>
        <taxon>Friedmanniomyces</taxon>
    </lineage>
</organism>
<reference evidence="1" key="1">
    <citation type="submission" date="2023-06" db="EMBL/GenBank/DDBJ databases">
        <title>Black Yeasts Isolated from many extreme environments.</title>
        <authorList>
            <person name="Coleine C."/>
            <person name="Stajich J.E."/>
            <person name="Selbmann L."/>
        </authorList>
    </citation>
    <scope>NUCLEOTIDE SEQUENCE</scope>
    <source>
        <strain evidence="1">CCFEE 5200</strain>
    </source>
</reference>
<name>A0AAN6QT85_9PEZI</name>